<protein>
    <submittedName>
        <fullName evidence="2">Uncharacterized protein</fullName>
    </submittedName>
</protein>
<dbReference type="AlphaFoldDB" id="A0A1Z1WLZ8"/>
<dbReference type="EMBL" id="CP021748">
    <property type="protein sequence ID" value="ARX87409.1"/>
    <property type="molecule type" value="Genomic_DNA"/>
</dbReference>
<feature type="compositionally biased region" description="Gly residues" evidence="1">
    <location>
        <begin position="58"/>
        <end position="67"/>
    </location>
</feature>
<evidence type="ECO:0000256" key="1">
    <source>
        <dbReference type="SAM" id="MobiDB-lite"/>
    </source>
</evidence>
<feature type="region of interest" description="Disordered" evidence="1">
    <location>
        <begin position="1"/>
        <end position="25"/>
    </location>
</feature>
<sequence>MQRDARGPHQAVEAGGLEALGVERQEPGGDVVPEVRHRLAVGEAQALHQVDLAALGHPEGGGGLGGRGLDDVAQDPGLGPLPGRLQVVVEAAELQRALDLAVHDLGADAPAAHQEALVDEGLDGLADGGPGQAEAAREVDLVAEEAAGRQGAALDRRLQLL</sequence>
<keyword evidence="3" id="KW-1185">Reference proteome</keyword>
<accession>A0A1Z1WLZ8</accession>
<evidence type="ECO:0000313" key="3">
    <source>
        <dbReference type="Proteomes" id="UP000195880"/>
    </source>
</evidence>
<gene>
    <name evidence="2" type="ORF">SMD44_06890</name>
</gene>
<evidence type="ECO:0000313" key="2">
    <source>
        <dbReference type="EMBL" id="ARX87409.1"/>
    </source>
</evidence>
<proteinExistence type="predicted"/>
<dbReference type="KEGG" id="salf:SMD44_06890"/>
<organism evidence="2 3">
    <name type="scientific">Streptomyces alboflavus</name>
    <dbReference type="NCBI Taxonomy" id="67267"/>
    <lineage>
        <taxon>Bacteria</taxon>
        <taxon>Bacillati</taxon>
        <taxon>Actinomycetota</taxon>
        <taxon>Actinomycetes</taxon>
        <taxon>Kitasatosporales</taxon>
        <taxon>Streptomycetaceae</taxon>
        <taxon>Streptomyces</taxon>
    </lineage>
</organism>
<dbReference type="Proteomes" id="UP000195880">
    <property type="component" value="Chromosome"/>
</dbReference>
<feature type="region of interest" description="Disordered" evidence="1">
    <location>
        <begin position="58"/>
        <end position="77"/>
    </location>
</feature>
<reference evidence="2 3" key="1">
    <citation type="submission" date="2017-05" db="EMBL/GenBank/DDBJ databases">
        <title>Streptomyces alboflavus Genome sequencing and assembly.</title>
        <authorList>
            <person name="Wang Y."/>
            <person name="Du B."/>
            <person name="Ding Y."/>
            <person name="Liu H."/>
            <person name="Hou Q."/>
            <person name="Liu K."/>
            <person name="Wang C."/>
            <person name="Yao L."/>
        </authorList>
    </citation>
    <scope>NUCLEOTIDE SEQUENCE [LARGE SCALE GENOMIC DNA]</scope>
    <source>
        <strain evidence="2 3">MDJK44</strain>
    </source>
</reference>
<name>A0A1Z1WLZ8_9ACTN</name>